<dbReference type="RefSeq" id="WP_179620600.1">
    <property type="nucleotide sequence ID" value="NZ_JACCBW010000003.1"/>
</dbReference>
<dbReference type="AlphaFoldDB" id="A0A7Y9KSV7"/>
<dbReference type="InterPro" id="IPR041581">
    <property type="entry name" value="Glyoxalase_6"/>
</dbReference>
<feature type="domain" description="Glyoxalase-like" evidence="1">
    <location>
        <begin position="141"/>
        <end position="242"/>
    </location>
</feature>
<evidence type="ECO:0000259" key="1">
    <source>
        <dbReference type="Pfam" id="PF18029"/>
    </source>
</evidence>
<proteinExistence type="predicted"/>
<keyword evidence="3" id="KW-1185">Reference proteome</keyword>
<dbReference type="Gene3D" id="3.10.180.10">
    <property type="entry name" value="2,3-Dihydroxybiphenyl 1,2-Dioxygenase, domain 1"/>
    <property type="match status" value="2"/>
</dbReference>
<dbReference type="GO" id="GO:0016829">
    <property type="term" value="F:lyase activity"/>
    <property type="evidence" value="ECO:0007669"/>
    <property type="project" value="UniProtKB-KW"/>
</dbReference>
<sequence>MDARPGWIQLFLDTPATDLDRAAAFWSAATGWRPSPRRGESDQFLTLLPSAGAAWVKLQAVDGPGGVHLDLDSTDRDAALARSRELGASDAWVYEGVPVMRSPGGLTFCHTLLADDGDDDGADGGDGPALARDGGTVLDQVCLDVPWALWDVEVDFWSRMTGRELQQGSSPEFARLLAPGAPRILLQRLGERDGAVRAHPDLATADRAGDLQLHLGLGARHEDERDHWSVLTAPGGQVYCLTDRDPATGSAG</sequence>
<reference evidence="2 3" key="1">
    <citation type="submission" date="2020-07" db="EMBL/GenBank/DDBJ databases">
        <authorList>
            <person name="Partida-Martinez L."/>
            <person name="Huntemann M."/>
            <person name="Clum A."/>
            <person name="Wang J."/>
            <person name="Palaniappan K."/>
            <person name="Ritter S."/>
            <person name="Chen I.-M."/>
            <person name="Stamatis D."/>
            <person name="Reddy T."/>
            <person name="O'Malley R."/>
            <person name="Daum C."/>
            <person name="Shapiro N."/>
            <person name="Ivanova N."/>
            <person name="Kyrpides N."/>
            <person name="Woyke T."/>
        </authorList>
    </citation>
    <scope>NUCLEOTIDE SEQUENCE [LARGE SCALE GENOMIC DNA]</scope>
    <source>
        <strain evidence="2 3">AT2.17</strain>
    </source>
</reference>
<dbReference type="EMBL" id="JACCBW010000003">
    <property type="protein sequence ID" value="NYE37964.1"/>
    <property type="molecule type" value="Genomic_DNA"/>
</dbReference>
<dbReference type="Pfam" id="PF18029">
    <property type="entry name" value="Glyoxalase_6"/>
    <property type="match status" value="2"/>
</dbReference>
<organism evidence="2 3">
    <name type="scientific">Nocardioides cavernae</name>
    <dbReference type="NCBI Taxonomy" id="1921566"/>
    <lineage>
        <taxon>Bacteria</taxon>
        <taxon>Bacillati</taxon>
        <taxon>Actinomycetota</taxon>
        <taxon>Actinomycetes</taxon>
        <taxon>Propionibacteriales</taxon>
        <taxon>Nocardioidaceae</taxon>
        <taxon>Nocardioides</taxon>
    </lineage>
</organism>
<dbReference type="SUPFAM" id="SSF54593">
    <property type="entry name" value="Glyoxalase/Bleomycin resistance protein/Dihydroxybiphenyl dioxygenase"/>
    <property type="match status" value="1"/>
</dbReference>
<comment type="caution">
    <text evidence="2">The sequence shown here is derived from an EMBL/GenBank/DDBJ whole genome shotgun (WGS) entry which is preliminary data.</text>
</comment>
<evidence type="ECO:0000313" key="2">
    <source>
        <dbReference type="EMBL" id="NYE37964.1"/>
    </source>
</evidence>
<gene>
    <name evidence="2" type="ORF">F4692_003109</name>
</gene>
<accession>A0A7Y9KSV7</accession>
<dbReference type="PANTHER" id="PTHR35908">
    <property type="entry name" value="HYPOTHETICAL FUSION PROTEIN"/>
    <property type="match status" value="1"/>
</dbReference>
<dbReference type="PANTHER" id="PTHR35908:SF1">
    <property type="entry name" value="CONSERVED PROTEIN"/>
    <property type="match status" value="1"/>
</dbReference>
<dbReference type="Proteomes" id="UP000549911">
    <property type="component" value="Unassembled WGS sequence"/>
</dbReference>
<protein>
    <submittedName>
        <fullName evidence="2">Putative enzyme related to lactoylglutathione lyase</fullName>
    </submittedName>
</protein>
<reference evidence="2 3" key="2">
    <citation type="submission" date="2020-08" db="EMBL/GenBank/DDBJ databases">
        <title>The Agave Microbiome: Exploring the role of microbial communities in plant adaptations to desert environments.</title>
        <authorList>
            <person name="Partida-Martinez L.P."/>
        </authorList>
    </citation>
    <scope>NUCLEOTIDE SEQUENCE [LARGE SCALE GENOMIC DNA]</scope>
    <source>
        <strain evidence="2 3">AT2.17</strain>
    </source>
</reference>
<keyword evidence="2" id="KW-0456">Lyase</keyword>
<dbReference type="InterPro" id="IPR029068">
    <property type="entry name" value="Glyas_Bleomycin-R_OHBP_Dase"/>
</dbReference>
<evidence type="ECO:0000313" key="3">
    <source>
        <dbReference type="Proteomes" id="UP000549911"/>
    </source>
</evidence>
<feature type="domain" description="Glyoxalase-like" evidence="1">
    <location>
        <begin position="10"/>
        <end position="109"/>
    </location>
</feature>
<name>A0A7Y9KSV7_9ACTN</name>